<dbReference type="InterPro" id="IPR000917">
    <property type="entry name" value="Sulfatase_N"/>
</dbReference>
<feature type="domain" description="Sulfatase N-terminal" evidence="1">
    <location>
        <begin position="8"/>
        <end position="74"/>
    </location>
</feature>
<organism evidence="2 3">
    <name type="scientific">Roseibium aggregatum (strain ATCC 25650 / DSM 13394 / JCM 20685 / NBRC 16684 / NCIMB 2208 / IAM 12614 / B1)</name>
    <name type="common">Stappia aggregata</name>
    <dbReference type="NCBI Taxonomy" id="384765"/>
    <lineage>
        <taxon>Bacteria</taxon>
        <taxon>Pseudomonadati</taxon>
        <taxon>Pseudomonadota</taxon>
        <taxon>Alphaproteobacteria</taxon>
        <taxon>Hyphomicrobiales</taxon>
        <taxon>Stappiaceae</taxon>
        <taxon>Roseibium</taxon>
    </lineage>
</organism>
<dbReference type="InterPro" id="IPR017850">
    <property type="entry name" value="Alkaline_phosphatase_core_sf"/>
</dbReference>
<dbReference type="eggNOG" id="COG3119">
    <property type="taxonomic scope" value="Bacteria"/>
</dbReference>
<dbReference type="SUPFAM" id="SSF53649">
    <property type="entry name" value="Alkaline phosphatase-like"/>
    <property type="match status" value="1"/>
</dbReference>
<dbReference type="Pfam" id="PF00884">
    <property type="entry name" value="Sulfatase"/>
    <property type="match status" value="1"/>
</dbReference>
<evidence type="ECO:0000313" key="2">
    <source>
        <dbReference type="EMBL" id="EAV41192.1"/>
    </source>
</evidence>
<dbReference type="Gene3D" id="3.40.720.10">
    <property type="entry name" value="Alkaline Phosphatase, subunit A"/>
    <property type="match status" value="1"/>
</dbReference>
<name>A0P107_ROSAI</name>
<dbReference type="EMBL" id="AAUW01000022">
    <property type="protein sequence ID" value="EAV41192.1"/>
    <property type="molecule type" value="Genomic_DNA"/>
</dbReference>
<reference evidence="2 3" key="1">
    <citation type="submission" date="2006-05" db="EMBL/GenBank/DDBJ databases">
        <authorList>
            <person name="King G."/>
            <person name="Ferriera S."/>
            <person name="Johnson J."/>
            <person name="Kravitz S."/>
            <person name="Beeson K."/>
            <person name="Sutton G."/>
            <person name="Rogers Y.-H."/>
            <person name="Friedman R."/>
            <person name="Frazier M."/>
            <person name="Venter J.C."/>
        </authorList>
    </citation>
    <scope>NUCLEOTIDE SEQUENCE [LARGE SCALE GENOMIC DNA]</scope>
    <source>
        <strain evidence="3">ATCC 25650 / DSM 13394 / JCM 20685 / NBRC 16684 / NCIMB 2208 / IAM 12614 / B1</strain>
    </source>
</reference>
<dbReference type="RefSeq" id="WP_006938804.1">
    <property type="nucleotide sequence ID" value="NZ_AAUW01000022.1"/>
</dbReference>
<evidence type="ECO:0000259" key="1">
    <source>
        <dbReference type="Pfam" id="PF00884"/>
    </source>
</evidence>
<dbReference type="GeneID" id="76830685"/>
<comment type="caution">
    <text evidence="2">The sequence shown here is derived from an EMBL/GenBank/DDBJ whole genome shotgun (WGS) entry which is preliminary data.</text>
</comment>
<dbReference type="AlphaFoldDB" id="A0P107"/>
<sequence>MITELSTGYPGYNSIWPRSSGTIAEILKDHGYSNAAFGNWHNAPNWETSPIGPFDRWSTGLGFEYWYGFQGGETS</sequence>
<dbReference type="Proteomes" id="UP000004848">
    <property type="component" value="Unassembled WGS sequence"/>
</dbReference>
<proteinExistence type="predicted"/>
<evidence type="ECO:0000313" key="3">
    <source>
        <dbReference type="Proteomes" id="UP000004848"/>
    </source>
</evidence>
<accession>A0P107</accession>
<gene>
    <name evidence="2" type="ORF">SIAM614_28936</name>
</gene>
<protein>
    <submittedName>
        <fullName evidence="2">Sulfatase</fullName>
    </submittedName>
</protein>